<dbReference type="Gene3D" id="3.40.50.1820">
    <property type="entry name" value="alpha/beta hydrolase"/>
    <property type="match status" value="1"/>
</dbReference>
<dbReference type="PANTHER" id="PTHR43248">
    <property type="entry name" value="2-SUCCINYL-6-HYDROXY-2,4-CYCLOHEXADIENE-1-CARBOXYLATE SYNTHASE"/>
    <property type="match status" value="1"/>
</dbReference>
<dbReference type="InterPro" id="IPR000073">
    <property type="entry name" value="AB_hydrolase_1"/>
</dbReference>
<comment type="similarity">
    <text evidence="1">Belongs to the peptidase S33 family.</text>
</comment>
<dbReference type="SUPFAM" id="SSF53474">
    <property type="entry name" value="alpha/beta-Hydrolases"/>
    <property type="match status" value="1"/>
</dbReference>
<dbReference type="InterPro" id="IPR029058">
    <property type="entry name" value="AB_hydrolase_fold"/>
</dbReference>
<dbReference type="Proteomes" id="UP000295565">
    <property type="component" value="Unassembled WGS sequence"/>
</dbReference>
<proteinExistence type="inferred from homology"/>
<evidence type="ECO:0000313" key="4">
    <source>
        <dbReference type="EMBL" id="TCK52086.1"/>
    </source>
</evidence>
<dbReference type="AlphaFoldDB" id="A0A4R1JM13"/>
<dbReference type="GO" id="GO:0006508">
    <property type="term" value="P:proteolysis"/>
    <property type="evidence" value="ECO:0007669"/>
    <property type="project" value="InterPro"/>
</dbReference>
<evidence type="ECO:0000259" key="3">
    <source>
        <dbReference type="Pfam" id="PF00561"/>
    </source>
</evidence>
<dbReference type="InterPro" id="IPR002410">
    <property type="entry name" value="Peptidase_S33"/>
</dbReference>
<evidence type="ECO:0000256" key="2">
    <source>
        <dbReference type="ARBA" id="ARBA00022801"/>
    </source>
</evidence>
<accession>A0A4R1JM13</accession>
<dbReference type="PANTHER" id="PTHR43248:SF2">
    <property type="entry name" value="PROLYL AMINOPEPTIDASE"/>
    <property type="match status" value="1"/>
</dbReference>
<dbReference type="PRINTS" id="PR00793">
    <property type="entry name" value="PROAMNOPTASE"/>
</dbReference>
<dbReference type="InterPro" id="IPR051601">
    <property type="entry name" value="Serine_prot/Carboxylest_S33"/>
</dbReference>
<gene>
    <name evidence="4" type="ORF">EV690_2189</name>
</gene>
<comment type="caution">
    <text evidence="4">The sequence shown here is derived from an EMBL/GenBank/DDBJ whole genome shotgun (WGS) entry which is preliminary data.</text>
</comment>
<evidence type="ECO:0000313" key="5">
    <source>
        <dbReference type="Proteomes" id="UP000295565"/>
    </source>
</evidence>
<feature type="domain" description="AB hydrolase-1" evidence="3">
    <location>
        <begin position="51"/>
        <end position="180"/>
    </location>
</feature>
<reference evidence="4 5" key="1">
    <citation type="submission" date="2019-03" db="EMBL/GenBank/DDBJ databases">
        <title>Genomic Encyclopedia of Type Strains, Phase IV (KMG-IV): sequencing the most valuable type-strain genomes for metagenomic binning, comparative biology and taxonomic classification.</title>
        <authorList>
            <person name="Goeker M."/>
        </authorList>
    </citation>
    <scope>NUCLEOTIDE SEQUENCE [LARGE SCALE GENOMIC DNA]</scope>
    <source>
        <strain evidence="4 5">DSM 18577</strain>
    </source>
</reference>
<keyword evidence="2" id="KW-0378">Hydrolase</keyword>
<organism evidence="4 5">
    <name type="scientific">Celerinatantimonas diazotrophica</name>
    <dbReference type="NCBI Taxonomy" id="412034"/>
    <lineage>
        <taxon>Bacteria</taxon>
        <taxon>Pseudomonadati</taxon>
        <taxon>Pseudomonadota</taxon>
        <taxon>Gammaproteobacteria</taxon>
        <taxon>Celerinatantimonadaceae</taxon>
        <taxon>Celerinatantimonas</taxon>
    </lineage>
</organism>
<evidence type="ECO:0000256" key="1">
    <source>
        <dbReference type="ARBA" id="ARBA00010088"/>
    </source>
</evidence>
<dbReference type="GO" id="GO:0008233">
    <property type="term" value="F:peptidase activity"/>
    <property type="evidence" value="ECO:0007669"/>
    <property type="project" value="InterPro"/>
</dbReference>
<protein>
    <submittedName>
        <fullName evidence="4">Proline iminopeptidase</fullName>
    </submittedName>
</protein>
<keyword evidence="5" id="KW-1185">Reference proteome</keyword>
<name>A0A4R1JM13_9GAMM</name>
<dbReference type="RefSeq" id="WP_131912986.1">
    <property type="nucleotide sequence ID" value="NZ_OU594967.1"/>
</dbReference>
<sequence length="429" mass="48266">MTVKQFQLSDMLISEHQVSVPLDWRDPQHSPCINVFYREVVSVERAAQKLPLLLFLQGGPGGKSPRPQSGHPCWLPQALETYRVILLDQRGTGQSSRIDASLIAHKTAEQGRDYLLNFRADSIIKDCEYIRKTCYHSQQFYTLGQSYGGFLTLSYLSYAPQALAGCFVTGGLAGIDATAEQVYQLTYPLVAEKTELFYQQYPDTRVRLAQIGECLANEAVYLPDGERLTAERFQSLGILLGTGSGMQTLYYLVDEAFAGHAKQALSDTFLAQVMMLANYWDNPLYAVMQESIYGQGQQATNWAAQRVRDQLGGFKGNPESLPLTGEMIYPWMFEQIGYLKPFAPAANALAAYNDYSYLYDLECLGRNEVLVVAAVYANDMYVPRTLSERTAQLTANLHTWVTDKFEHDGVRQSTEVFEHLTTMMHELSH</sequence>
<dbReference type="Pfam" id="PF00561">
    <property type="entry name" value="Abhydrolase_1"/>
    <property type="match status" value="1"/>
</dbReference>
<dbReference type="OrthoDB" id="9796770at2"/>
<dbReference type="EMBL" id="SMGD01000013">
    <property type="protein sequence ID" value="TCK52086.1"/>
    <property type="molecule type" value="Genomic_DNA"/>
</dbReference>